<evidence type="ECO:0000259" key="1">
    <source>
        <dbReference type="Pfam" id="PF13529"/>
    </source>
</evidence>
<sequence length="206" mass="22506">MNAFARAVPYFSQWETASMTLPVLESGSSALLSDPLWHQSGAETVEEYARWAVNICGMACLKMALAARGEMHRTIDLARACTAFGGYVVNEADHSIKGLIYAPFVTFVGRAFGLKAETITNLPTTDIPDLLRRNTFFIASVNSQIRWPDREPPSRGGHLVLVTAASPGTIRFHNPSGHDAQSQADVVLPLPTFDRFFANRGVAIIL</sequence>
<evidence type="ECO:0000313" key="2">
    <source>
        <dbReference type="EMBL" id="KWV44622.1"/>
    </source>
</evidence>
<dbReference type="AlphaFoldDB" id="A0A109J958"/>
<dbReference type="Proteomes" id="UP000068164">
    <property type="component" value="Unassembled WGS sequence"/>
</dbReference>
<name>A0A109J958_9HYPH</name>
<keyword evidence="3" id="KW-1185">Reference proteome</keyword>
<dbReference type="RefSeq" id="WP_062373585.1">
    <property type="nucleotide sequence ID" value="NZ_LNCD01000121.1"/>
</dbReference>
<comment type="caution">
    <text evidence="2">The sequence shown here is derived from an EMBL/GenBank/DDBJ whole genome shotgun (WGS) entry which is preliminary data.</text>
</comment>
<gene>
    <name evidence="2" type="ORF">AS026_16210</name>
</gene>
<protein>
    <recommendedName>
        <fullName evidence="1">Peptidase C39-like domain-containing protein</fullName>
    </recommendedName>
</protein>
<proteinExistence type="predicted"/>
<reference evidence="2 3" key="1">
    <citation type="submission" date="2015-11" db="EMBL/GenBank/DDBJ databases">
        <title>Draft Genome Sequence of the Strain BR 10423 (Rhizobium sp.) isolated from nodules of Mimosa pudica.</title>
        <authorList>
            <person name="Barauna A.C."/>
            <person name="Zilli J.E."/>
            <person name="Simoes-Araujo J.L."/>
            <person name="Reis V.M."/>
            <person name="James E.K."/>
            <person name="Reis F.B.Jr."/>
            <person name="Rouws L.F."/>
            <person name="Passos S.R."/>
            <person name="Gois S.R."/>
        </authorList>
    </citation>
    <scope>NUCLEOTIDE SEQUENCE [LARGE SCALE GENOMIC DNA]</scope>
    <source>
        <strain evidence="2 3">BR10423</strain>
    </source>
</reference>
<organism evidence="2 3">
    <name type="scientific">Rhizobium altiplani</name>
    <dbReference type="NCBI Taxonomy" id="1864509"/>
    <lineage>
        <taxon>Bacteria</taxon>
        <taxon>Pseudomonadati</taxon>
        <taxon>Pseudomonadota</taxon>
        <taxon>Alphaproteobacteria</taxon>
        <taxon>Hyphomicrobiales</taxon>
        <taxon>Rhizobiaceae</taxon>
        <taxon>Rhizobium/Agrobacterium group</taxon>
        <taxon>Rhizobium</taxon>
    </lineage>
</organism>
<dbReference type="EMBL" id="LNCD01000121">
    <property type="protein sequence ID" value="KWV44622.1"/>
    <property type="molecule type" value="Genomic_DNA"/>
</dbReference>
<feature type="domain" description="Peptidase C39-like" evidence="1">
    <location>
        <begin position="7"/>
        <end position="172"/>
    </location>
</feature>
<dbReference type="Pfam" id="PF13529">
    <property type="entry name" value="Peptidase_C39_2"/>
    <property type="match status" value="1"/>
</dbReference>
<evidence type="ECO:0000313" key="3">
    <source>
        <dbReference type="Proteomes" id="UP000068164"/>
    </source>
</evidence>
<dbReference type="Gene3D" id="3.90.70.10">
    <property type="entry name" value="Cysteine proteinases"/>
    <property type="match status" value="1"/>
</dbReference>
<accession>A0A109J958</accession>
<dbReference type="InterPro" id="IPR039564">
    <property type="entry name" value="Peptidase_C39-like"/>
</dbReference>
<dbReference type="OrthoDB" id="2602488at2"/>